<dbReference type="EMBL" id="JAUTAL010000001">
    <property type="protein sequence ID" value="MDQ1097531.1"/>
    <property type="molecule type" value="Genomic_DNA"/>
</dbReference>
<keyword evidence="3" id="KW-1185">Reference proteome</keyword>
<organism evidence="2 3">
    <name type="scientific">Chryseobacterium camelliae</name>
    <dbReference type="NCBI Taxonomy" id="1265445"/>
    <lineage>
        <taxon>Bacteria</taxon>
        <taxon>Pseudomonadati</taxon>
        <taxon>Bacteroidota</taxon>
        <taxon>Flavobacteriia</taxon>
        <taxon>Flavobacteriales</taxon>
        <taxon>Weeksellaceae</taxon>
        <taxon>Chryseobacterium group</taxon>
        <taxon>Chryseobacterium</taxon>
    </lineage>
</organism>
<feature type="chain" id="PRO_5045765975" evidence="1">
    <location>
        <begin position="28"/>
        <end position="160"/>
    </location>
</feature>
<dbReference type="RefSeq" id="WP_307451115.1">
    <property type="nucleotide sequence ID" value="NZ_JAUTAL010000001.1"/>
</dbReference>
<sequence length="160" mass="17338">MKNHLSIKNFTAILLLIFGCISISSCSSDDDQATPADGNKTYKFTISVNSAIDDADYISFVIVGASYDTNQKTFWKVNGVTKNNEAGVSLGDNDFTGGTTTYVIESVTPFKMATSGIQVINYNSDLKFSFKAEVNGEVVVNETNKTLSGNGADFTKDYDF</sequence>
<comment type="caution">
    <text evidence="2">The sequence shown here is derived from an EMBL/GenBank/DDBJ whole genome shotgun (WGS) entry which is preliminary data.</text>
</comment>
<evidence type="ECO:0000313" key="2">
    <source>
        <dbReference type="EMBL" id="MDQ1097531.1"/>
    </source>
</evidence>
<accession>A0ABU0TL62</accession>
<reference evidence="2 3" key="1">
    <citation type="submission" date="2023-07" db="EMBL/GenBank/DDBJ databases">
        <title>Functional and genomic diversity of the sorghum phyllosphere microbiome.</title>
        <authorList>
            <person name="Shade A."/>
        </authorList>
    </citation>
    <scope>NUCLEOTIDE SEQUENCE [LARGE SCALE GENOMIC DNA]</scope>
    <source>
        <strain evidence="2 3">SORGH_AS_1064</strain>
    </source>
</reference>
<evidence type="ECO:0000313" key="3">
    <source>
        <dbReference type="Proteomes" id="UP001225072"/>
    </source>
</evidence>
<protein>
    <submittedName>
        <fullName evidence="2">Uncharacterized protein</fullName>
    </submittedName>
</protein>
<keyword evidence="1" id="KW-0732">Signal</keyword>
<dbReference type="Proteomes" id="UP001225072">
    <property type="component" value="Unassembled WGS sequence"/>
</dbReference>
<dbReference type="PROSITE" id="PS51257">
    <property type="entry name" value="PROKAR_LIPOPROTEIN"/>
    <property type="match status" value="1"/>
</dbReference>
<gene>
    <name evidence="2" type="ORF">QE404_002678</name>
</gene>
<name>A0ABU0TL62_9FLAO</name>
<proteinExistence type="predicted"/>
<evidence type="ECO:0000256" key="1">
    <source>
        <dbReference type="SAM" id="SignalP"/>
    </source>
</evidence>
<feature type="signal peptide" evidence="1">
    <location>
        <begin position="1"/>
        <end position="27"/>
    </location>
</feature>